<evidence type="ECO:0000256" key="4">
    <source>
        <dbReference type="ARBA" id="ARBA00023157"/>
    </source>
</evidence>
<keyword evidence="4" id="KW-1015">Disulfide bond</keyword>
<evidence type="ECO:0000256" key="3">
    <source>
        <dbReference type="ARBA" id="ARBA00022801"/>
    </source>
</evidence>
<evidence type="ECO:0000256" key="2">
    <source>
        <dbReference type="ARBA" id="ARBA00022759"/>
    </source>
</evidence>
<dbReference type="GO" id="GO:0016829">
    <property type="term" value="F:lyase activity"/>
    <property type="evidence" value="ECO:0007669"/>
    <property type="project" value="UniProtKB-KW"/>
</dbReference>
<keyword evidence="5" id="KW-0456">Lyase</keyword>
<keyword evidence="7" id="KW-1185">Reference proteome</keyword>
<dbReference type="Proteomes" id="UP001163798">
    <property type="component" value="Unassembled WGS sequence"/>
</dbReference>
<comment type="caution">
    <text evidence="6">The sequence shown here is derived from an EMBL/GenBank/DDBJ whole genome shotgun (WGS) entry which is preliminary data.</text>
</comment>
<reference evidence="6" key="1">
    <citation type="submission" date="2022-08" db="EMBL/GenBank/DDBJ databases">
        <authorList>
            <consortium name="DOE Joint Genome Institute"/>
            <person name="Min B."/>
            <person name="Riley R."/>
            <person name="Sierra-Patev S."/>
            <person name="Naranjo-Ortiz M."/>
            <person name="Looney B."/>
            <person name="Konkel Z."/>
            <person name="Slot J.C."/>
            <person name="Sakamoto Y."/>
            <person name="Steenwyk J.L."/>
            <person name="Rokas A."/>
            <person name="Carro J."/>
            <person name="Camarero S."/>
            <person name="Ferreira P."/>
            <person name="Molpeceres G."/>
            <person name="Ruiz-Duenas F.J."/>
            <person name="Serrano A."/>
            <person name="Henrissat B."/>
            <person name="Drula E."/>
            <person name="Hughes K.W."/>
            <person name="Mata J.L."/>
            <person name="Ishikawa N.K."/>
            <person name="Vargas-Isla R."/>
            <person name="Ushijima S."/>
            <person name="Smith C.A."/>
            <person name="Ahrendt S."/>
            <person name="Andreopoulos W."/>
            <person name="He G."/>
            <person name="Labutti K."/>
            <person name="Lipzen A."/>
            <person name="Ng V."/>
            <person name="Sandor L."/>
            <person name="Barry K."/>
            <person name="Martinez A.T."/>
            <person name="Xiao Y."/>
            <person name="Gibbons J.G."/>
            <person name="Terashima K."/>
            <person name="Hibbett D.S."/>
            <person name="Grigoriev I.V."/>
        </authorList>
    </citation>
    <scope>NUCLEOTIDE SEQUENCE</scope>
    <source>
        <strain evidence="6">TFB10291</strain>
    </source>
</reference>
<dbReference type="Gene3D" id="3.10.450.30">
    <property type="entry name" value="Microbial ribonucleases"/>
    <property type="match status" value="1"/>
</dbReference>
<dbReference type="PANTHER" id="PTHR42104:SF1">
    <property type="entry name" value="EXTRACELLULAR GUANYL-SPECIFIC RIBONUCLEASE RNTA (AFU_ORTHOLOGUE AFUA_4G03230)"/>
    <property type="match status" value="1"/>
</dbReference>
<evidence type="ECO:0000313" key="6">
    <source>
        <dbReference type="EMBL" id="KAJ3782199.1"/>
    </source>
</evidence>
<evidence type="ECO:0000256" key="1">
    <source>
        <dbReference type="ARBA" id="ARBA00022722"/>
    </source>
</evidence>
<dbReference type="InterPro" id="IPR016191">
    <property type="entry name" value="Ribonuclease/ribotoxin"/>
</dbReference>
<evidence type="ECO:0000313" key="7">
    <source>
        <dbReference type="Proteomes" id="UP001163798"/>
    </source>
</evidence>
<dbReference type="EMBL" id="MU793492">
    <property type="protein sequence ID" value="KAJ3782199.1"/>
    <property type="molecule type" value="Genomic_DNA"/>
</dbReference>
<dbReference type="SUPFAM" id="SSF53933">
    <property type="entry name" value="Microbial ribonucleases"/>
    <property type="match status" value="1"/>
</dbReference>
<gene>
    <name evidence="6" type="ORF">GGU10DRAFT_364363</name>
</gene>
<keyword evidence="3" id="KW-0378">Hydrolase</keyword>
<dbReference type="GO" id="GO:0016787">
    <property type="term" value="F:hydrolase activity"/>
    <property type="evidence" value="ECO:0007669"/>
    <property type="project" value="UniProtKB-KW"/>
</dbReference>
<dbReference type="GO" id="GO:0004521">
    <property type="term" value="F:RNA endonuclease activity"/>
    <property type="evidence" value="ECO:0007669"/>
    <property type="project" value="InterPro"/>
</dbReference>
<accession>A0AA38K8K7</accession>
<protein>
    <submittedName>
        <fullName evidence="6">Ribonuclease/ribotoxin</fullName>
    </submittedName>
</protein>
<keyword evidence="1" id="KW-0540">Nuclease</keyword>
<dbReference type="AlphaFoldDB" id="A0AA38K8K7"/>
<dbReference type="InterPro" id="IPR000026">
    <property type="entry name" value="N1-like"/>
</dbReference>
<sequence>MIWEIPERHVDYFLRLRRSRGFYKTVIFPISASSLAAESFELLSINMSSSGITIFYEPSGCNCDGTAYTQADINAAGAKALQLASEKKTLGEDKYPHVYNDYEKFSFAHAVKPYLEFPIERSAKTYNGGSPGADRIVIGSIAEDFSSAVYCAVITHDGQKKNGFAECADDTMNPRGKGKYVPGSGDVEEHHRKHGHHGHRYGDRKLREYIEI</sequence>
<dbReference type="PANTHER" id="PTHR42104">
    <property type="entry name" value="EXTRACELLULAR GUANYL-SPECIFIC RIBONUCLEASE RNTA (AFU_ORTHOLOGUE AFUA_4G03230)"/>
    <property type="match status" value="1"/>
</dbReference>
<organism evidence="6 7">
    <name type="scientific">Lentinula aff. detonsa</name>
    <dbReference type="NCBI Taxonomy" id="2804958"/>
    <lineage>
        <taxon>Eukaryota</taxon>
        <taxon>Fungi</taxon>
        <taxon>Dikarya</taxon>
        <taxon>Basidiomycota</taxon>
        <taxon>Agaricomycotina</taxon>
        <taxon>Agaricomycetes</taxon>
        <taxon>Agaricomycetidae</taxon>
        <taxon>Agaricales</taxon>
        <taxon>Marasmiineae</taxon>
        <taxon>Omphalotaceae</taxon>
        <taxon>Lentinula</taxon>
    </lineage>
</organism>
<proteinExistence type="predicted"/>
<keyword evidence="2" id="KW-0255">Endonuclease</keyword>
<name>A0AA38K8K7_9AGAR</name>
<dbReference type="Pfam" id="PF00545">
    <property type="entry name" value="Ribonuclease"/>
    <property type="match status" value="1"/>
</dbReference>
<dbReference type="GO" id="GO:0003723">
    <property type="term" value="F:RNA binding"/>
    <property type="evidence" value="ECO:0007669"/>
    <property type="project" value="InterPro"/>
</dbReference>
<evidence type="ECO:0000256" key="5">
    <source>
        <dbReference type="ARBA" id="ARBA00023239"/>
    </source>
</evidence>